<gene>
    <name evidence="2" type="ORF">Pma05_68470</name>
</gene>
<reference evidence="2 3" key="1">
    <citation type="submission" date="2021-01" db="EMBL/GenBank/DDBJ databases">
        <title>Whole genome shotgun sequence of Plantactinospora mayteni NBRC 109088.</title>
        <authorList>
            <person name="Komaki H."/>
            <person name="Tamura T."/>
        </authorList>
    </citation>
    <scope>NUCLEOTIDE SEQUENCE [LARGE SCALE GENOMIC DNA]</scope>
    <source>
        <strain evidence="2 3">NBRC 109088</strain>
    </source>
</reference>
<dbReference type="Proteomes" id="UP000621500">
    <property type="component" value="Unassembled WGS sequence"/>
</dbReference>
<comment type="caution">
    <text evidence="2">The sequence shown here is derived from an EMBL/GenBank/DDBJ whole genome shotgun (WGS) entry which is preliminary data.</text>
</comment>
<feature type="domain" description="Xylose isomerase-like TIM barrel" evidence="1">
    <location>
        <begin position="33"/>
        <end position="264"/>
    </location>
</feature>
<dbReference type="PANTHER" id="PTHR12110">
    <property type="entry name" value="HYDROXYPYRUVATE ISOMERASE"/>
    <property type="match status" value="1"/>
</dbReference>
<dbReference type="PANTHER" id="PTHR12110:SF52">
    <property type="entry name" value="XYLOSE ISOMERASE"/>
    <property type="match status" value="1"/>
</dbReference>
<accession>A0ABQ4F046</accession>
<organism evidence="2 3">
    <name type="scientific">Plantactinospora mayteni</name>
    <dbReference type="NCBI Taxonomy" id="566021"/>
    <lineage>
        <taxon>Bacteria</taxon>
        <taxon>Bacillati</taxon>
        <taxon>Actinomycetota</taxon>
        <taxon>Actinomycetes</taxon>
        <taxon>Micromonosporales</taxon>
        <taxon>Micromonosporaceae</taxon>
        <taxon>Plantactinospora</taxon>
    </lineage>
</organism>
<dbReference type="InterPro" id="IPR036237">
    <property type="entry name" value="Xyl_isomerase-like_sf"/>
</dbReference>
<dbReference type="InterPro" id="IPR013022">
    <property type="entry name" value="Xyl_isomerase-like_TIM-brl"/>
</dbReference>
<dbReference type="GO" id="GO:0016853">
    <property type="term" value="F:isomerase activity"/>
    <property type="evidence" value="ECO:0007669"/>
    <property type="project" value="UniProtKB-KW"/>
</dbReference>
<name>A0ABQ4F046_9ACTN</name>
<evidence type="ECO:0000313" key="3">
    <source>
        <dbReference type="Proteomes" id="UP000621500"/>
    </source>
</evidence>
<sequence>MSGIGLGTYAFFWQHSARATEPLSLEQMVDRAIGLGAEVFQICDYPAVERFDEQRLDALAARARAGGLALELGTRGLAVAHLENYLGLARRLGARLVRTMLTTATSRPTLAEAARLLAEALPGYERAGVTVALETYEQVPSADLVALVDRVGSRNLGICLDPANCVAALEHPNQVIDTVAEHVVNLHMKDFRFTRDESWVGFRLASCPLGEGLLDLDYLFARVRPAERGISRIIEHWLPWQGDEVSTFSLENRWTEQGMTYLRRK</sequence>
<dbReference type="EMBL" id="BONX01000052">
    <property type="protein sequence ID" value="GIH00275.1"/>
    <property type="molecule type" value="Genomic_DNA"/>
</dbReference>
<evidence type="ECO:0000313" key="2">
    <source>
        <dbReference type="EMBL" id="GIH00275.1"/>
    </source>
</evidence>
<dbReference type="SUPFAM" id="SSF51658">
    <property type="entry name" value="Xylose isomerase-like"/>
    <property type="match status" value="1"/>
</dbReference>
<dbReference type="Pfam" id="PF01261">
    <property type="entry name" value="AP_endonuc_2"/>
    <property type="match status" value="1"/>
</dbReference>
<dbReference type="RefSeq" id="WP_203861601.1">
    <property type="nucleotide sequence ID" value="NZ_BAAAZQ010000022.1"/>
</dbReference>
<keyword evidence="3" id="KW-1185">Reference proteome</keyword>
<keyword evidence="2" id="KW-0413">Isomerase</keyword>
<proteinExistence type="predicted"/>
<protein>
    <submittedName>
        <fullName evidence="2">Sugar phosphate isomerase</fullName>
    </submittedName>
</protein>
<evidence type="ECO:0000259" key="1">
    <source>
        <dbReference type="Pfam" id="PF01261"/>
    </source>
</evidence>
<dbReference type="Gene3D" id="3.20.20.150">
    <property type="entry name" value="Divalent-metal-dependent TIM barrel enzymes"/>
    <property type="match status" value="1"/>
</dbReference>
<dbReference type="InterPro" id="IPR050312">
    <property type="entry name" value="IolE/XylAMocC-like"/>
</dbReference>